<feature type="domain" description="UPAR/Ly6" evidence="4">
    <location>
        <begin position="23"/>
        <end position="119"/>
    </location>
</feature>
<gene>
    <name evidence="5" type="ORF">WMY93_024695</name>
</gene>
<dbReference type="Pfam" id="PF00021">
    <property type="entry name" value="UPAR_LY6"/>
    <property type="match status" value="4"/>
</dbReference>
<dbReference type="SMART" id="SM00134">
    <property type="entry name" value="LU"/>
    <property type="match status" value="3"/>
</dbReference>
<evidence type="ECO:0000256" key="2">
    <source>
        <dbReference type="ARBA" id="ARBA00023157"/>
    </source>
</evidence>
<dbReference type="Gene3D" id="2.10.60.10">
    <property type="entry name" value="CD59"/>
    <property type="match status" value="4"/>
</dbReference>
<dbReference type="InterPro" id="IPR045860">
    <property type="entry name" value="Snake_toxin-like_sf"/>
</dbReference>
<evidence type="ECO:0000259" key="4">
    <source>
        <dbReference type="SMART" id="SM00134"/>
    </source>
</evidence>
<dbReference type="InterPro" id="IPR016054">
    <property type="entry name" value="LY6_UPA_recep-like"/>
</dbReference>
<evidence type="ECO:0000313" key="5">
    <source>
        <dbReference type="EMBL" id="KAK7889135.1"/>
    </source>
</evidence>
<protein>
    <recommendedName>
        <fullName evidence="4">UPAR/Ly6 domain-containing protein</fullName>
    </recommendedName>
</protein>
<feature type="signal peptide" evidence="3">
    <location>
        <begin position="1"/>
        <end position="22"/>
    </location>
</feature>
<feature type="domain" description="UPAR/Ly6" evidence="4">
    <location>
        <begin position="193"/>
        <end position="276"/>
    </location>
</feature>
<feature type="domain" description="UPAR/Ly6" evidence="4">
    <location>
        <begin position="281"/>
        <end position="365"/>
    </location>
</feature>
<proteinExistence type="predicted"/>
<dbReference type="Proteomes" id="UP001460270">
    <property type="component" value="Unassembled WGS sequence"/>
</dbReference>
<keyword evidence="6" id="KW-1185">Reference proteome</keyword>
<evidence type="ECO:0000256" key="3">
    <source>
        <dbReference type="SAM" id="SignalP"/>
    </source>
</evidence>
<sequence>MKTSVQLLASVALFFCFHSAAGLQCLSCSDSPCSSPTSETCTSEMTHCLSQASYVFKSSLSLSYSYIDKSCVTSDRCPSTGIDQVSVNVGSINQFLDKQCCDTDNCNTANSSTPTPSAGSLQCYGCNPGLECTSNVSCLYGENCFQTSHGYQYPIYGCVSENQCNTTDSLFFSGSEPVTCCNTSHCNKPDVTLQCAKCTDESCSSQTSVTCSSSYCASNFYMDSFYNYTFKACAPPPFCTAAGSQLVSFLYGSISYYSNQTCCNTNDCNTPSLSAPPAGSLQCYSCGPGLYNCNSTVTCRAEEICFQTNISAADYNITTATIYGCASESLCSDHSLSQRYLGPSEPLSCCRTSLCNGSGSRQVLSPALLLSLLLLLLCSHG</sequence>
<evidence type="ECO:0000313" key="6">
    <source>
        <dbReference type="Proteomes" id="UP001460270"/>
    </source>
</evidence>
<dbReference type="PANTHER" id="PTHR10036">
    <property type="entry name" value="CD59 GLYCOPROTEIN"/>
    <property type="match status" value="1"/>
</dbReference>
<evidence type="ECO:0000256" key="1">
    <source>
        <dbReference type="ARBA" id="ARBA00022729"/>
    </source>
</evidence>
<keyword evidence="2" id="KW-1015">Disulfide bond</keyword>
<dbReference type="AlphaFoldDB" id="A0AAW0N0A7"/>
<name>A0AAW0N0A7_9GOBI</name>
<accession>A0AAW0N0A7</accession>
<reference evidence="6" key="1">
    <citation type="submission" date="2024-04" db="EMBL/GenBank/DDBJ databases">
        <title>Salinicola lusitanus LLJ914,a marine bacterium isolated from the Okinawa Trough.</title>
        <authorList>
            <person name="Li J."/>
        </authorList>
    </citation>
    <scope>NUCLEOTIDE SEQUENCE [LARGE SCALE GENOMIC DNA]</scope>
</reference>
<dbReference type="SUPFAM" id="SSF57302">
    <property type="entry name" value="Snake toxin-like"/>
    <property type="match status" value="3"/>
</dbReference>
<feature type="chain" id="PRO_5043564519" description="UPAR/Ly6 domain-containing protein" evidence="3">
    <location>
        <begin position="23"/>
        <end position="381"/>
    </location>
</feature>
<dbReference type="EMBL" id="JBBPFD010000018">
    <property type="protein sequence ID" value="KAK7889135.1"/>
    <property type="molecule type" value="Genomic_DNA"/>
</dbReference>
<organism evidence="5 6">
    <name type="scientific">Mugilogobius chulae</name>
    <name type="common">yellowstripe goby</name>
    <dbReference type="NCBI Taxonomy" id="88201"/>
    <lineage>
        <taxon>Eukaryota</taxon>
        <taxon>Metazoa</taxon>
        <taxon>Chordata</taxon>
        <taxon>Craniata</taxon>
        <taxon>Vertebrata</taxon>
        <taxon>Euteleostomi</taxon>
        <taxon>Actinopterygii</taxon>
        <taxon>Neopterygii</taxon>
        <taxon>Teleostei</taxon>
        <taxon>Neoteleostei</taxon>
        <taxon>Acanthomorphata</taxon>
        <taxon>Gobiaria</taxon>
        <taxon>Gobiiformes</taxon>
        <taxon>Gobioidei</taxon>
        <taxon>Gobiidae</taxon>
        <taxon>Gobionellinae</taxon>
        <taxon>Mugilogobius</taxon>
    </lineage>
</organism>
<comment type="caution">
    <text evidence="5">The sequence shown here is derived from an EMBL/GenBank/DDBJ whole genome shotgun (WGS) entry which is preliminary data.</text>
</comment>
<keyword evidence="1 3" id="KW-0732">Signal</keyword>